<keyword evidence="4" id="KW-1185">Reference proteome</keyword>
<evidence type="ECO:0000313" key="4">
    <source>
        <dbReference type="Proteomes" id="UP001307760"/>
    </source>
</evidence>
<dbReference type="EMBL" id="JAZBJP010000013">
    <property type="protein sequence ID" value="MEE4421805.1"/>
    <property type="molecule type" value="Genomic_DNA"/>
</dbReference>
<feature type="region of interest" description="Disordered" evidence="1">
    <location>
        <begin position="36"/>
        <end position="56"/>
    </location>
</feature>
<sequence length="103" mass="11177">MYGTGVRVGAAVLKHYYRLVYWKRRISRSLGWRRGMGPGALGPRRQRTRTGRAPGRSRQRLYGARPFLIFGALVALVVAASALVAGGYDDVGRAVTTGVADGE</sequence>
<organism evidence="3 4">
    <name type="scientific">Streptomyces bugieae</name>
    <dbReference type="NCBI Taxonomy" id="3098223"/>
    <lineage>
        <taxon>Bacteria</taxon>
        <taxon>Bacillati</taxon>
        <taxon>Actinomycetota</taxon>
        <taxon>Actinomycetes</taxon>
        <taxon>Kitasatosporales</taxon>
        <taxon>Streptomycetaceae</taxon>
        <taxon>Streptomyces</taxon>
    </lineage>
</organism>
<accession>A0ABU7NSK6</accession>
<evidence type="ECO:0000256" key="1">
    <source>
        <dbReference type="SAM" id="MobiDB-lite"/>
    </source>
</evidence>
<keyword evidence="2" id="KW-0812">Transmembrane</keyword>
<dbReference type="RefSeq" id="WP_330822436.1">
    <property type="nucleotide sequence ID" value="NZ_JAZBJP010000013.1"/>
</dbReference>
<gene>
    <name evidence="3" type="ORF">V2J85_20960</name>
</gene>
<proteinExistence type="predicted"/>
<keyword evidence="2" id="KW-1133">Transmembrane helix</keyword>
<keyword evidence="2" id="KW-0472">Membrane</keyword>
<protein>
    <submittedName>
        <fullName evidence="3">Uncharacterized protein</fullName>
    </submittedName>
</protein>
<dbReference type="Proteomes" id="UP001307760">
    <property type="component" value="Unassembled WGS sequence"/>
</dbReference>
<comment type="caution">
    <text evidence="3">The sequence shown here is derived from an EMBL/GenBank/DDBJ whole genome shotgun (WGS) entry which is preliminary data.</text>
</comment>
<feature type="transmembrane region" description="Helical" evidence="2">
    <location>
        <begin position="67"/>
        <end position="88"/>
    </location>
</feature>
<reference evidence="3 4" key="1">
    <citation type="submission" date="2023-12" db="EMBL/GenBank/DDBJ databases">
        <title>30 novel species of actinomycetes from the DSMZ collection.</title>
        <authorList>
            <person name="Nouioui I."/>
        </authorList>
    </citation>
    <scope>NUCLEOTIDE SEQUENCE [LARGE SCALE GENOMIC DNA]</scope>
    <source>
        <strain evidence="3 4">DSM 41528</strain>
    </source>
</reference>
<feature type="compositionally biased region" description="Basic residues" evidence="1">
    <location>
        <begin position="44"/>
        <end position="56"/>
    </location>
</feature>
<evidence type="ECO:0000313" key="3">
    <source>
        <dbReference type="EMBL" id="MEE4421805.1"/>
    </source>
</evidence>
<name>A0ABU7NSK6_9ACTN</name>
<evidence type="ECO:0000256" key="2">
    <source>
        <dbReference type="SAM" id="Phobius"/>
    </source>
</evidence>